<dbReference type="Gene3D" id="3.40.50.2300">
    <property type="match status" value="1"/>
</dbReference>
<dbReference type="SUPFAM" id="SSF52172">
    <property type="entry name" value="CheY-like"/>
    <property type="match status" value="1"/>
</dbReference>
<dbReference type="EMBL" id="DVHN01000096">
    <property type="protein sequence ID" value="HIR88801.1"/>
    <property type="molecule type" value="Genomic_DNA"/>
</dbReference>
<dbReference type="Pfam" id="PF00072">
    <property type="entry name" value="Response_reg"/>
    <property type="match status" value="1"/>
</dbReference>
<organism evidence="6 7">
    <name type="scientific">Candidatus Fimimorpha faecalis</name>
    <dbReference type="NCBI Taxonomy" id="2840824"/>
    <lineage>
        <taxon>Bacteria</taxon>
        <taxon>Bacillati</taxon>
        <taxon>Bacillota</taxon>
        <taxon>Clostridia</taxon>
        <taxon>Eubacteriales</taxon>
        <taxon>Candidatus Fimimorpha</taxon>
    </lineage>
</organism>
<dbReference type="Proteomes" id="UP000824201">
    <property type="component" value="Unassembled WGS sequence"/>
</dbReference>
<comment type="caution">
    <text evidence="6">The sequence shown here is derived from an EMBL/GenBank/DDBJ whole genome shotgun (WGS) entry which is preliminary data.</text>
</comment>
<dbReference type="SMART" id="SM00448">
    <property type="entry name" value="REC"/>
    <property type="match status" value="1"/>
</dbReference>
<evidence type="ECO:0000256" key="3">
    <source>
        <dbReference type="PROSITE-ProRule" id="PRU00169"/>
    </source>
</evidence>
<evidence type="ECO:0000313" key="7">
    <source>
        <dbReference type="Proteomes" id="UP000824201"/>
    </source>
</evidence>
<name>A0A9D1JDT0_9FIRM</name>
<reference evidence="6" key="2">
    <citation type="journal article" date="2021" name="PeerJ">
        <title>Extensive microbial diversity within the chicken gut microbiome revealed by metagenomics and culture.</title>
        <authorList>
            <person name="Gilroy R."/>
            <person name="Ravi A."/>
            <person name="Getino M."/>
            <person name="Pursley I."/>
            <person name="Horton D.L."/>
            <person name="Alikhan N.F."/>
            <person name="Baker D."/>
            <person name="Gharbi K."/>
            <person name="Hall N."/>
            <person name="Watson M."/>
            <person name="Adriaenssens E.M."/>
            <person name="Foster-Nyarko E."/>
            <person name="Jarju S."/>
            <person name="Secka A."/>
            <person name="Antonio M."/>
            <person name="Oren A."/>
            <person name="Chaudhuri R.R."/>
            <person name="La Ragione R."/>
            <person name="Hildebrand F."/>
            <person name="Pallen M.J."/>
        </authorList>
    </citation>
    <scope>NUCLEOTIDE SEQUENCE</scope>
    <source>
        <strain evidence="6">ChiW13-3771</strain>
    </source>
</reference>
<reference evidence="6" key="1">
    <citation type="submission" date="2020-10" db="EMBL/GenBank/DDBJ databases">
        <authorList>
            <person name="Gilroy R."/>
        </authorList>
    </citation>
    <scope>NUCLEOTIDE SEQUENCE</scope>
    <source>
        <strain evidence="6">ChiW13-3771</strain>
    </source>
</reference>
<dbReference type="GO" id="GO:0003677">
    <property type="term" value="F:DNA binding"/>
    <property type="evidence" value="ECO:0007669"/>
    <property type="project" value="InterPro"/>
</dbReference>
<accession>A0A9D1JDT0</accession>
<evidence type="ECO:0000259" key="5">
    <source>
        <dbReference type="PROSITE" id="PS50930"/>
    </source>
</evidence>
<keyword evidence="3" id="KW-0597">Phosphoprotein</keyword>
<dbReference type="InterPro" id="IPR011006">
    <property type="entry name" value="CheY-like_superfamily"/>
</dbReference>
<dbReference type="PANTHER" id="PTHR37299:SF1">
    <property type="entry name" value="STAGE 0 SPORULATION PROTEIN A HOMOLOG"/>
    <property type="match status" value="1"/>
</dbReference>
<dbReference type="SMART" id="SM00850">
    <property type="entry name" value="LytTR"/>
    <property type="match status" value="1"/>
</dbReference>
<dbReference type="Pfam" id="PF04397">
    <property type="entry name" value="LytTR"/>
    <property type="match status" value="1"/>
</dbReference>
<protein>
    <recommendedName>
        <fullName evidence="1">Stage 0 sporulation protein A homolog</fullName>
    </recommendedName>
</protein>
<dbReference type="AlphaFoldDB" id="A0A9D1JDT0"/>
<dbReference type="PROSITE" id="PS50930">
    <property type="entry name" value="HTH_LYTTR"/>
    <property type="match status" value="1"/>
</dbReference>
<dbReference type="InterPro" id="IPR007492">
    <property type="entry name" value="LytTR_DNA-bd_dom"/>
</dbReference>
<feature type="modified residue" description="4-aspartylphosphate" evidence="3">
    <location>
        <position position="58"/>
    </location>
</feature>
<evidence type="ECO:0000259" key="4">
    <source>
        <dbReference type="PROSITE" id="PS50110"/>
    </source>
</evidence>
<comment type="function">
    <text evidence="2">May play the central regulatory role in sporulation. It may be an element of the effector pathway responsible for the activation of sporulation genes in response to nutritional stress. Spo0A may act in concert with spo0H (a sigma factor) to control the expression of some genes that are critical to the sporulation process.</text>
</comment>
<dbReference type="Gene3D" id="2.40.50.1020">
    <property type="entry name" value="LytTr DNA-binding domain"/>
    <property type="match status" value="1"/>
</dbReference>
<dbReference type="InterPro" id="IPR046947">
    <property type="entry name" value="LytR-like"/>
</dbReference>
<feature type="domain" description="Response regulatory" evidence="4">
    <location>
        <begin position="5"/>
        <end position="121"/>
    </location>
</feature>
<dbReference type="InterPro" id="IPR001789">
    <property type="entry name" value="Sig_transdc_resp-reg_receiver"/>
</dbReference>
<feature type="domain" description="HTH LytTR-type" evidence="5">
    <location>
        <begin position="130"/>
        <end position="228"/>
    </location>
</feature>
<sequence>MKQLEIGICDDEILAVRQLTRLVQQVGEQKDLICNIDTFTSGEQLLQEVEKMDIVFLDIEMPNLDGITVGNKIRKINKNCKIIIATGRTERFKEAFKFQTFRFITKPFEIEEVREVMDAYQNLEIGLEIIKLYKDRNLCNIIQRQIQYIISYDSYTEYFVDGKKFRQIYSLNQLEAILDARCFCRVHRQYIVNLYWIQTYQHGVIYIGTKQIPVSRRKRKEFEKAYLEFDLKYQSI</sequence>
<evidence type="ECO:0000313" key="6">
    <source>
        <dbReference type="EMBL" id="HIR88801.1"/>
    </source>
</evidence>
<evidence type="ECO:0000256" key="2">
    <source>
        <dbReference type="ARBA" id="ARBA00024867"/>
    </source>
</evidence>
<dbReference type="GO" id="GO:0000156">
    <property type="term" value="F:phosphorelay response regulator activity"/>
    <property type="evidence" value="ECO:0007669"/>
    <property type="project" value="InterPro"/>
</dbReference>
<evidence type="ECO:0000256" key="1">
    <source>
        <dbReference type="ARBA" id="ARBA00018672"/>
    </source>
</evidence>
<dbReference type="PANTHER" id="PTHR37299">
    <property type="entry name" value="TRANSCRIPTIONAL REGULATOR-RELATED"/>
    <property type="match status" value="1"/>
</dbReference>
<proteinExistence type="predicted"/>
<dbReference type="PROSITE" id="PS50110">
    <property type="entry name" value="RESPONSE_REGULATORY"/>
    <property type="match status" value="1"/>
</dbReference>
<gene>
    <name evidence="6" type="ORF">IAC96_07615</name>
</gene>